<dbReference type="PANTHER" id="PTHR30336">
    <property type="entry name" value="INNER MEMBRANE PROTEIN, PROBABLE PERMEASE"/>
    <property type="match status" value="1"/>
</dbReference>
<sequence length="247" mass="27771">MLFAIKLLYGFLLPPGLFILILFFFCFWLYKRNMRFSIYLSIVTLLLYISLTPLAGELLIKPLEHRYVTPTNIKGDVIILLGGGVTLDTRDIDGVGHPMPSTANRILTTARVYMKTQLPVILSSGQLYQDVGNEAIVDKRLLMSLGVPGDKIILEAQSLSTTENAEFTGQLLKNHKFKQPILVTSAYHMPRAIMNFTEIGVSVLPIPTDYLTSRKNSLHVNKFSPTSNLSYIALKEYLGMLYLKILN</sequence>
<evidence type="ECO:0000313" key="4">
    <source>
        <dbReference type="Proteomes" id="UP001595715"/>
    </source>
</evidence>
<dbReference type="InterPro" id="IPR051599">
    <property type="entry name" value="Cell_Envelope_Assoc"/>
</dbReference>
<gene>
    <name evidence="3" type="ORF">ACFOZ8_12200</name>
</gene>
<dbReference type="Proteomes" id="UP001595715">
    <property type="component" value="Unassembled WGS sequence"/>
</dbReference>
<comment type="caution">
    <text evidence="3">The sequence shown here is derived from an EMBL/GenBank/DDBJ whole genome shotgun (WGS) entry which is preliminary data.</text>
</comment>
<dbReference type="CDD" id="cd06259">
    <property type="entry name" value="YdcF-like"/>
    <property type="match status" value="1"/>
</dbReference>
<reference evidence="4" key="1">
    <citation type="journal article" date="2019" name="Int. J. Syst. Evol. Microbiol.">
        <title>The Global Catalogue of Microorganisms (GCM) 10K type strain sequencing project: providing services to taxonomists for standard genome sequencing and annotation.</title>
        <authorList>
            <consortium name="The Broad Institute Genomics Platform"/>
            <consortium name="The Broad Institute Genome Sequencing Center for Infectious Disease"/>
            <person name="Wu L."/>
            <person name="Ma J."/>
        </authorList>
    </citation>
    <scope>NUCLEOTIDE SEQUENCE [LARGE SCALE GENOMIC DNA]</scope>
    <source>
        <strain evidence="4">IBRC-M 10987</strain>
    </source>
</reference>
<dbReference type="InterPro" id="IPR014729">
    <property type="entry name" value="Rossmann-like_a/b/a_fold"/>
</dbReference>
<feature type="transmembrane region" description="Helical" evidence="1">
    <location>
        <begin position="7"/>
        <end position="30"/>
    </location>
</feature>
<dbReference type="Pfam" id="PF02698">
    <property type="entry name" value="DUF218"/>
    <property type="match status" value="1"/>
</dbReference>
<dbReference type="Gene3D" id="3.40.50.620">
    <property type="entry name" value="HUPs"/>
    <property type="match status" value="1"/>
</dbReference>
<dbReference type="RefSeq" id="WP_377719077.1">
    <property type="nucleotide sequence ID" value="NZ_JBHSAM010000025.1"/>
</dbReference>
<proteinExistence type="predicted"/>
<organism evidence="3 4">
    <name type="scientific">Paenibacillus xanthanilyticus</name>
    <dbReference type="NCBI Taxonomy" id="1783531"/>
    <lineage>
        <taxon>Bacteria</taxon>
        <taxon>Bacillati</taxon>
        <taxon>Bacillota</taxon>
        <taxon>Bacilli</taxon>
        <taxon>Bacillales</taxon>
        <taxon>Paenibacillaceae</taxon>
        <taxon>Paenibacillus</taxon>
    </lineage>
</organism>
<protein>
    <submittedName>
        <fullName evidence="3">YdcF family protein</fullName>
    </submittedName>
</protein>
<dbReference type="InterPro" id="IPR003848">
    <property type="entry name" value="DUF218"/>
</dbReference>
<dbReference type="EMBL" id="JBHSAM010000025">
    <property type="protein sequence ID" value="MFC4100409.1"/>
    <property type="molecule type" value="Genomic_DNA"/>
</dbReference>
<name>A0ABV8K317_9BACL</name>
<evidence type="ECO:0000256" key="1">
    <source>
        <dbReference type="SAM" id="Phobius"/>
    </source>
</evidence>
<dbReference type="PANTHER" id="PTHR30336:SF4">
    <property type="entry name" value="ENVELOPE BIOGENESIS FACTOR ELYC"/>
    <property type="match status" value="1"/>
</dbReference>
<feature type="domain" description="DUF218" evidence="2">
    <location>
        <begin position="76"/>
        <end position="239"/>
    </location>
</feature>
<evidence type="ECO:0000259" key="2">
    <source>
        <dbReference type="Pfam" id="PF02698"/>
    </source>
</evidence>
<feature type="transmembrane region" description="Helical" evidence="1">
    <location>
        <begin position="36"/>
        <end position="56"/>
    </location>
</feature>
<accession>A0ABV8K317</accession>
<keyword evidence="1" id="KW-0472">Membrane</keyword>
<keyword evidence="1" id="KW-0812">Transmembrane</keyword>
<evidence type="ECO:0000313" key="3">
    <source>
        <dbReference type="EMBL" id="MFC4100409.1"/>
    </source>
</evidence>
<keyword evidence="4" id="KW-1185">Reference proteome</keyword>
<keyword evidence="1" id="KW-1133">Transmembrane helix</keyword>